<name>A0A512D8Y3_9CELL</name>
<dbReference type="InterPro" id="IPR016162">
    <property type="entry name" value="Ald_DH_N"/>
</dbReference>
<dbReference type="PROSITE" id="PS00687">
    <property type="entry name" value="ALDEHYDE_DEHYDR_GLU"/>
    <property type="match status" value="1"/>
</dbReference>
<sequence length="562" mass="57535">MADAVPDRRPTVTGPTSSSLGGAPATGAPGGASRSALPQGLAEALLPRVVAGGRGGSVTVLAPFTGLPLVDVPLSTTDDVAEAASRARAAQVGWAAMPVARRAAVLLAFHDRVLGSMDEILDLVQLECGKARLSAVEEVGDVAQIARHHARRAARYLAPRRVPSLVPVLTTAEVRRHPLGLIGVVAPFNYPFTLSVGDALPALVAGNAVLVKPDTRTVLSALWGVAQLEAAGLPRGLVQVVVGEAEVGAAVVAAVDHVVFTGSTATGREVAAQAGRRLIGATLELGGKNPLYVADDVDVEVAAEGAVRACFAGTGQLCVSVERLYVHERVADDFQAAFVRRTRALTLGPALDFSADVGTLTSPAQLAKVTGHVTDAVARGATVLAGGRARPDLGPLFFEPTVLADVPDEAAVAREETFGPVVSIRTVRSDDEAVAAMNDTRYGLNASVWTRSVARGRALAARVEAGTVNVNDGYVTAWAAGGAPQGGVKDSGIGARHGAASIAAVTRTQTIGVQRAVHGPRWAAGLAGGGGLGFGRMYAGPGERTARLLTTMLRVSKAVHRA</sequence>
<evidence type="ECO:0000313" key="7">
    <source>
        <dbReference type="EMBL" id="GEO32938.1"/>
    </source>
</evidence>
<comment type="similarity">
    <text evidence="1 4">Belongs to the aldehyde dehydrogenase family.</text>
</comment>
<dbReference type="PANTHER" id="PTHR11699">
    <property type="entry name" value="ALDEHYDE DEHYDROGENASE-RELATED"/>
    <property type="match status" value="1"/>
</dbReference>
<evidence type="ECO:0000313" key="8">
    <source>
        <dbReference type="Proteomes" id="UP000321181"/>
    </source>
</evidence>
<dbReference type="Pfam" id="PF00171">
    <property type="entry name" value="Aldedh"/>
    <property type="match status" value="1"/>
</dbReference>
<accession>A0A512D8Y3</accession>
<gene>
    <name evidence="7" type="primary">gabD2</name>
    <name evidence="7" type="ORF">CAE01nite_06630</name>
</gene>
<feature type="domain" description="Aldehyde dehydrogenase" evidence="6">
    <location>
        <begin position="56"/>
        <end position="511"/>
    </location>
</feature>
<dbReference type="InterPro" id="IPR029510">
    <property type="entry name" value="Ald_DH_CS_GLU"/>
</dbReference>
<evidence type="ECO:0000256" key="3">
    <source>
        <dbReference type="PROSITE-ProRule" id="PRU10007"/>
    </source>
</evidence>
<keyword evidence="2 4" id="KW-0560">Oxidoreductase</keyword>
<protein>
    <submittedName>
        <fullName evidence="7">Succinic semialdehyde dehydrogenase</fullName>
    </submittedName>
</protein>
<evidence type="ECO:0000256" key="1">
    <source>
        <dbReference type="ARBA" id="ARBA00009986"/>
    </source>
</evidence>
<keyword evidence="8" id="KW-1185">Reference proteome</keyword>
<dbReference type="InterPro" id="IPR016161">
    <property type="entry name" value="Ald_DH/histidinol_DH"/>
</dbReference>
<evidence type="ECO:0000259" key="6">
    <source>
        <dbReference type="Pfam" id="PF00171"/>
    </source>
</evidence>
<dbReference type="EMBL" id="BJYY01000002">
    <property type="protein sequence ID" value="GEO32938.1"/>
    <property type="molecule type" value="Genomic_DNA"/>
</dbReference>
<feature type="active site" evidence="3">
    <location>
        <position position="284"/>
    </location>
</feature>
<feature type="compositionally biased region" description="Low complexity" evidence="5">
    <location>
        <begin position="16"/>
        <end position="35"/>
    </location>
</feature>
<evidence type="ECO:0000256" key="5">
    <source>
        <dbReference type="SAM" id="MobiDB-lite"/>
    </source>
</evidence>
<dbReference type="RefSeq" id="WP_246130979.1">
    <property type="nucleotide sequence ID" value="NZ_BAAARM010000001.1"/>
</dbReference>
<dbReference type="InterPro" id="IPR016163">
    <property type="entry name" value="Ald_DH_C"/>
</dbReference>
<organism evidence="7 8">
    <name type="scientific">Cellulomonas aerilata</name>
    <dbReference type="NCBI Taxonomy" id="515326"/>
    <lineage>
        <taxon>Bacteria</taxon>
        <taxon>Bacillati</taxon>
        <taxon>Actinomycetota</taxon>
        <taxon>Actinomycetes</taxon>
        <taxon>Micrococcales</taxon>
        <taxon>Cellulomonadaceae</taxon>
        <taxon>Cellulomonas</taxon>
    </lineage>
</organism>
<dbReference type="SUPFAM" id="SSF53720">
    <property type="entry name" value="ALDH-like"/>
    <property type="match status" value="1"/>
</dbReference>
<dbReference type="Proteomes" id="UP000321181">
    <property type="component" value="Unassembled WGS sequence"/>
</dbReference>
<feature type="region of interest" description="Disordered" evidence="5">
    <location>
        <begin position="1"/>
        <end position="35"/>
    </location>
</feature>
<dbReference type="Gene3D" id="3.40.309.10">
    <property type="entry name" value="Aldehyde Dehydrogenase, Chain A, domain 2"/>
    <property type="match status" value="1"/>
</dbReference>
<feature type="compositionally biased region" description="Basic and acidic residues" evidence="5">
    <location>
        <begin position="1"/>
        <end position="10"/>
    </location>
</feature>
<dbReference type="AlphaFoldDB" id="A0A512D8Y3"/>
<reference evidence="7 8" key="1">
    <citation type="submission" date="2019-07" db="EMBL/GenBank/DDBJ databases">
        <title>Whole genome shotgun sequence of Cellulomonas aerilata NBRC 106308.</title>
        <authorList>
            <person name="Hosoyama A."/>
            <person name="Uohara A."/>
            <person name="Ohji S."/>
            <person name="Ichikawa N."/>
        </authorList>
    </citation>
    <scope>NUCLEOTIDE SEQUENCE [LARGE SCALE GENOMIC DNA]</scope>
    <source>
        <strain evidence="7 8">NBRC 106308</strain>
    </source>
</reference>
<dbReference type="InterPro" id="IPR015590">
    <property type="entry name" value="Aldehyde_DH_dom"/>
</dbReference>
<dbReference type="GO" id="GO:0016620">
    <property type="term" value="F:oxidoreductase activity, acting on the aldehyde or oxo group of donors, NAD or NADP as acceptor"/>
    <property type="evidence" value="ECO:0007669"/>
    <property type="project" value="InterPro"/>
</dbReference>
<dbReference type="NCBIfam" id="NF006916">
    <property type="entry name" value="PRK09407.1"/>
    <property type="match status" value="1"/>
</dbReference>
<evidence type="ECO:0000256" key="4">
    <source>
        <dbReference type="RuleBase" id="RU003345"/>
    </source>
</evidence>
<comment type="caution">
    <text evidence="7">The sequence shown here is derived from an EMBL/GenBank/DDBJ whole genome shotgun (WGS) entry which is preliminary data.</text>
</comment>
<dbReference type="Gene3D" id="3.40.605.10">
    <property type="entry name" value="Aldehyde Dehydrogenase, Chain A, domain 1"/>
    <property type="match status" value="1"/>
</dbReference>
<evidence type="ECO:0000256" key="2">
    <source>
        <dbReference type="ARBA" id="ARBA00023002"/>
    </source>
</evidence>
<proteinExistence type="inferred from homology"/>
<dbReference type="FunFam" id="3.40.309.10:FF:000009">
    <property type="entry name" value="Aldehyde dehydrogenase A"/>
    <property type="match status" value="1"/>
</dbReference>